<feature type="transmembrane region" description="Helical" evidence="6">
    <location>
        <begin position="406"/>
        <end position="429"/>
    </location>
</feature>
<keyword evidence="8" id="KW-1185">Reference proteome</keyword>
<proteinExistence type="predicted"/>
<dbReference type="Gene3D" id="1.10.357.140">
    <property type="entry name" value="UbiA prenyltransferase"/>
    <property type="match status" value="1"/>
</dbReference>
<dbReference type="NCBIfam" id="NF006088">
    <property type="entry name" value="PRK08238.1"/>
    <property type="match status" value="1"/>
</dbReference>
<evidence type="ECO:0000256" key="2">
    <source>
        <dbReference type="ARBA" id="ARBA00022475"/>
    </source>
</evidence>
<name>A0ABV6FIS8_9BURK</name>
<comment type="subcellular location">
    <subcellularLocation>
        <location evidence="1">Membrane</location>
        <topology evidence="1">Multi-pass membrane protein</topology>
    </subcellularLocation>
</comment>
<evidence type="ECO:0000313" key="8">
    <source>
        <dbReference type="Proteomes" id="UP001589773"/>
    </source>
</evidence>
<dbReference type="InterPro" id="IPR000537">
    <property type="entry name" value="UbiA_prenyltransferase"/>
</dbReference>
<dbReference type="Pfam" id="PF01040">
    <property type="entry name" value="UbiA"/>
    <property type="match status" value="1"/>
</dbReference>
<evidence type="ECO:0000256" key="1">
    <source>
        <dbReference type="ARBA" id="ARBA00004141"/>
    </source>
</evidence>
<feature type="transmembrane region" description="Helical" evidence="6">
    <location>
        <begin position="333"/>
        <end position="351"/>
    </location>
</feature>
<evidence type="ECO:0000256" key="4">
    <source>
        <dbReference type="ARBA" id="ARBA00022989"/>
    </source>
</evidence>
<dbReference type="RefSeq" id="WP_379680482.1">
    <property type="nucleotide sequence ID" value="NZ_JBHLWP010000013.1"/>
</dbReference>
<keyword evidence="5 6" id="KW-0472">Membrane</keyword>
<feature type="transmembrane region" description="Helical" evidence="6">
    <location>
        <begin position="441"/>
        <end position="458"/>
    </location>
</feature>
<dbReference type="Proteomes" id="UP001589773">
    <property type="component" value="Unassembled WGS sequence"/>
</dbReference>
<dbReference type="Pfam" id="PF12710">
    <property type="entry name" value="HAD"/>
    <property type="match status" value="1"/>
</dbReference>
<evidence type="ECO:0000256" key="6">
    <source>
        <dbReference type="SAM" id="Phobius"/>
    </source>
</evidence>
<dbReference type="Gene3D" id="3.40.50.1000">
    <property type="entry name" value="HAD superfamily/HAD-like"/>
    <property type="match status" value="1"/>
</dbReference>
<dbReference type="InterPro" id="IPR023214">
    <property type="entry name" value="HAD_sf"/>
</dbReference>
<sequence length="495" mass="53753">MLDNANANANANAAAHAGPAGAGSPGGGLRPLVVDLDGTLIHSDLLWESIVLFLKKNILRAWLLPFWLLLGKAGFKERLAQEVELDPAALPYDKTVLALVEAERARGRSIVLATGAQRRFAEQIAAHLGLFDLVLATGDGINLTSHNKARRLAELYGARGYDYVGNSRADLPVWLDCAHPVSVTAKPFRLRDGRSTVHSGSVRGGLARALFKALRPRQWLKNLLVFVPMLAGHDLDLPTFTASLLAFLAFSLCASSAYLLNDALDAQDDRVHPTKHKRPIASGALPLPVALLASPLLAFGAIALCAAFNPLLLLAVAVYFVSTVAYSVYLKRLLMVDIVALAILYSLRILGGSAATGIAPSFWLLAFSFFIFLSLALLKRHSELFNLHRQGKEKTRGRGYMTGDKAPIGIMGINSAFISVLIFMLYFNSDNVLDLYRTPEWLAGILPLLVFWLGRLWVLSFRGQVNEDPVLYVSKDKVSLVVVACCVALATLASY</sequence>
<evidence type="ECO:0000256" key="5">
    <source>
        <dbReference type="ARBA" id="ARBA00023136"/>
    </source>
</evidence>
<dbReference type="SUPFAM" id="SSF56784">
    <property type="entry name" value="HAD-like"/>
    <property type="match status" value="1"/>
</dbReference>
<evidence type="ECO:0000256" key="3">
    <source>
        <dbReference type="ARBA" id="ARBA00022692"/>
    </source>
</evidence>
<keyword evidence="2" id="KW-1003">Cell membrane</keyword>
<feature type="transmembrane region" description="Helical" evidence="6">
    <location>
        <begin position="239"/>
        <end position="260"/>
    </location>
</feature>
<evidence type="ECO:0000313" key="7">
    <source>
        <dbReference type="EMBL" id="MFC0253438.1"/>
    </source>
</evidence>
<dbReference type="InterPro" id="IPR036412">
    <property type="entry name" value="HAD-like_sf"/>
</dbReference>
<feature type="transmembrane region" description="Helical" evidence="6">
    <location>
        <begin position="478"/>
        <end position="494"/>
    </location>
</feature>
<reference evidence="7 8" key="1">
    <citation type="submission" date="2024-09" db="EMBL/GenBank/DDBJ databases">
        <authorList>
            <person name="Sun Q."/>
            <person name="Mori K."/>
        </authorList>
    </citation>
    <scope>NUCLEOTIDE SEQUENCE [LARGE SCALE GENOMIC DNA]</scope>
    <source>
        <strain evidence="7 8">CCM 7792</strain>
    </source>
</reference>
<gene>
    <name evidence="7" type="ORF">ACFFJK_16180</name>
</gene>
<comment type="caution">
    <text evidence="7">The sequence shown here is derived from an EMBL/GenBank/DDBJ whole genome shotgun (WGS) entry which is preliminary data.</text>
</comment>
<accession>A0ABV6FIS8</accession>
<feature type="transmembrane region" description="Helical" evidence="6">
    <location>
        <begin position="357"/>
        <end position="378"/>
    </location>
</feature>
<dbReference type="InterPro" id="IPR044878">
    <property type="entry name" value="UbiA_sf"/>
</dbReference>
<feature type="transmembrane region" description="Helical" evidence="6">
    <location>
        <begin position="296"/>
        <end position="321"/>
    </location>
</feature>
<dbReference type="CDD" id="cd13963">
    <property type="entry name" value="PT_UbiA_2"/>
    <property type="match status" value="1"/>
</dbReference>
<keyword evidence="4 6" id="KW-1133">Transmembrane helix</keyword>
<protein>
    <submittedName>
        <fullName evidence="7">UbiA family prenyltransferase</fullName>
    </submittedName>
</protein>
<organism evidence="7 8">
    <name type="scientific">Massilia consociata</name>
    <dbReference type="NCBI Taxonomy" id="760117"/>
    <lineage>
        <taxon>Bacteria</taxon>
        <taxon>Pseudomonadati</taxon>
        <taxon>Pseudomonadota</taxon>
        <taxon>Betaproteobacteria</taxon>
        <taxon>Burkholderiales</taxon>
        <taxon>Oxalobacteraceae</taxon>
        <taxon>Telluria group</taxon>
        <taxon>Massilia</taxon>
    </lineage>
</organism>
<dbReference type="EMBL" id="JBHLWP010000013">
    <property type="protein sequence ID" value="MFC0253438.1"/>
    <property type="molecule type" value="Genomic_DNA"/>
</dbReference>
<keyword evidence="3 6" id="KW-0812">Transmembrane</keyword>